<dbReference type="Proteomes" id="UP000006251">
    <property type="component" value="Unassembled WGS sequence"/>
</dbReference>
<dbReference type="Gene3D" id="3.30.200.20">
    <property type="entry name" value="Phosphorylase Kinase, domain 1"/>
    <property type="match status" value="1"/>
</dbReference>
<comment type="caution">
    <text evidence="2">The sequence shown here is derived from an EMBL/GenBank/DDBJ whole genome shotgun (WGS) entry which is preliminary data.</text>
</comment>
<dbReference type="PANTHER" id="PTHR47829:SF3">
    <property type="entry name" value="AMINOGLYCOSIDE PHOSPHOTRANSFERASE DOMAIN-CONTAINING PROTEIN"/>
    <property type="match status" value="1"/>
</dbReference>
<dbReference type="SUPFAM" id="SSF56112">
    <property type="entry name" value="Protein kinase-like (PK-like)"/>
    <property type="match status" value="1"/>
</dbReference>
<dbReference type="GO" id="GO:0016740">
    <property type="term" value="F:transferase activity"/>
    <property type="evidence" value="ECO:0007669"/>
    <property type="project" value="UniProtKB-KW"/>
</dbReference>
<dbReference type="Pfam" id="PF01636">
    <property type="entry name" value="APH"/>
    <property type="match status" value="1"/>
</dbReference>
<protein>
    <submittedName>
        <fullName evidence="2">Aminoglycoside phosphotransferase</fullName>
    </submittedName>
</protein>
<dbReference type="AlphaFoldDB" id="K6YYI5"/>
<dbReference type="CDD" id="cd05154">
    <property type="entry name" value="ACAD10_11_N-like"/>
    <property type="match status" value="1"/>
</dbReference>
<reference evidence="3" key="1">
    <citation type="journal article" date="2014" name="Environ. Microbiol.">
        <title>Comparative genomics of the marine bacterial genus Glaciecola reveals the high degree of genomic diversity and genomic characteristic for cold adaptation.</title>
        <authorList>
            <person name="Qin Q.L."/>
            <person name="Xie B.B."/>
            <person name="Yu Y."/>
            <person name="Shu Y.L."/>
            <person name="Rong J.C."/>
            <person name="Zhang Y.J."/>
            <person name="Zhao D.L."/>
            <person name="Chen X.L."/>
            <person name="Zhang X.Y."/>
            <person name="Chen B."/>
            <person name="Zhou B.C."/>
            <person name="Zhang Y.Z."/>
        </authorList>
    </citation>
    <scope>NUCLEOTIDE SEQUENCE [LARGE SCALE GENOMIC DNA]</scope>
    <source>
        <strain evidence="3">ACAM 615</strain>
    </source>
</reference>
<organism evidence="2 3">
    <name type="scientific">Brumicola pallidula DSM 14239 = ACAM 615</name>
    <dbReference type="NCBI Taxonomy" id="1121922"/>
    <lineage>
        <taxon>Bacteria</taxon>
        <taxon>Pseudomonadati</taxon>
        <taxon>Pseudomonadota</taxon>
        <taxon>Gammaproteobacteria</taxon>
        <taxon>Alteromonadales</taxon>
        <taxon>Alteromonadaceae</taxon>
        <taxon>Brumicola</taxon>
    </lineage>
</organism>
<evidence type="ECO:0000313" key="2">
    <source>
        <dbReference type="EMBL" id="GAC29046.1"/>
    </source>
</evidence>
<dbReference type="InterPro" id="IPR011009">
    <property type="entry name" value="Kinase-like_dom_sf"/>
</dbReference>
<accession>K6YYI5</accession>
<keyword evidence="2" id="KW-0808">Transferase</keyword>
<dbReference type="PANTHER" id="PTHR47829">
    <property type="entry name" value="HYDROLASE, PUTATIVE (AFU_ORTHOLOGUE AFUA_1G12880)-RELATED"/>
    <property type="match status" value="1"/>
</dbReference>
<dbReference type="RefSeq" id="WP_006011568.1">
    <property type="nucleotide sequence ID" value="NZ_BAEQ01000040.1"/>
</dbReference>
<proteinExistence type="predicted"/>
<dbReference type="EMBL" id="BAEQ01000040">
    <property type="protein sequence ID" value="GAC29046.1"/>
    <property type="molecule type" value="Genomic_DNA"/>
</dbReference>
<sequence>MNAEKFDLVLLNEYLERHVEGFNALKYLEKFAGGQSNPTYLIEADSGKYVLRKKPHGELLKSAHAVDREYKVISALGDYGFEVPKAFHLSGDDSPLGTMFYVMSFEEGNIFWDPKLPGLEKKERSFIYQQMAKTLAKLHSVDIHAAGLGDYGRPGNYFERQLSRWSRQYRASQTNENEAMETLIHWLEKNIPEDDGKVTLIHGDYRLDNLIIEPNNLTIKAILDWELSTLGHPYSDIAYQCMQLRMSQSSVLKGLAEVDRESLGIPSEDAYLKMYCKEAGIDEIQNWSFYLAFSFFRFSAILQGVYKRSLDGNAVSEKALEYGKLSPVLVDMALKLIK</sequence>
<dbReference type="InterPro" id="IPR052898">
    <property type="entry name" value="ACAD10-like"/>
</dbReference>
<evidence type="ECO:0000313" key="3">
    <source>
        <dbReference type="Proteomes" id="UP000006251"/>
    </source>
</evidence>
<feature type="domain" description="Aminoglycoside phosphotransferase" evidence="1">
    <location>
        <begin position="29"/>
        <end position="247"/>
    </location>
</feature>
<evidence type="ECO:0000259" key="1">
    <source>
        <dbReference type="Pfam" id="PF01636"/>
    </source>
</evidence>
<name>K6YYI5_9ALTE</name>
<dbReference type="OrthoDB" id="3806873at2"/>
<dbReference type="STRING" id="1121922.GCA_000428905_01908"/>
<gene>
    <name evidence="2" type="ORF">GPAL_2185</name>
</gene>
<dbReference type="InterPro" id="IPR002575">
    <property type="entry name" value="Aminoglycoside_PTrfase"/>
</dbReference>
<dbReference type="Gene3D" id="3.90.1200.10">
    <property type="match status" value="1"/>
</dbReference>
<keyword evidence="3" id="KW-1185">Reference proteome</keyword>
<dbReference type="InterPro" id="IPR041726">
    <property type="entry name" value="ACAD10_11_N"/>
</dbReference>